<evidence type="ECO:0000313" key="4">
    <source>
        <dbReference type="EnsemblFungi" id="MAPG_09702T0"/>
    </source>
</evidence>
<comment type="catalytic activity">
    <reaction evidence="1">
        <text>alpha-D-glucosamine 6-phosphate + H2O = beta-D-fructose 6-phosphate + NH4(+)</text>
        <dbReference type="Rhea" id="RHEA:12172"/>
        <dbReference type="ChEBI" id="CHEBI:15377"/>
        <dbReference type="ChEBI" id="CHEBI:28938"/>
        <dbReference type="ChEBI" id="CHEBI:57634"/>
        <dbReference type="ChEBI" id="CHEBI:75989"/>
        <dbReference type="EC" id="3.5.99.6"/>
    </reaction>
</comment>
<name>A0A0C4EAM7_MAGP6</name>
<feature type="region of interest" description="Disordered" evidence="2">
    <location>
        <begin position="195"/>
        <end position="216"/>
    </location>
</feature>
<feature type="compositionally biased region" description="Low complexity" evidence="2">
    <location>
        <begin position="195"/>
        <end position="210"/>
    </location>
</feature>
<dbReference type="Proteomes" id="UP000011715">
    <property type="component" value="Unassembled WGS sequence"/>
</dbReference>
<evidence type="ECO:0000256" key="1">
    <source>
        <dbReference type="ARBA" id="ARBA00000644"/>
    </source>
</evidence>
<evidence type="ECO:0000313" key="3">
    <source>
        <dbReference type="EMBL" id="KLU91179.1"/>
    </source>
</evidence>
<evidence type="ECO:0000256" key="2">
    <source>
        <dbReference type="SAM" id="MobiDB-lite"/>
    </source>
</evidence>
<feature type="region of interest" description="Disordered" evidence="2">
    <location>
        <begin position="36"/>
        <end position="56"/>
    </location>
</feature>
<feature type="compositionally biased region" description="Gly residues" evidence="2">
    <location>
        <begin position="653"/>
        <end position="664"/>
    </location>
</feature>
<dbReference type="EMBL" id="GL876976">
    <property type="protein sequence ID" value="KLU91179.1"/>
    <property type="molecule type" value="Genomic_DNA"/>
</dbReference>
<reference evidence="3" key="3">
    <citation type="submission" date="2011-03" db="EMBL/GenBank/DDBJ databases">
        <title>Annotation of Magnaporthe poae ATCC 64411.</title>
        <authorList>
            <person name="Ma L.-J."/>
            <person name="Dead R."/>
            <person name="Young S.K."/>
            <person name="Zeng Q."/>
            <person name="Gargeya S."/>
            <person name="Fitzgerald M."/>
            <person name="Haas B."/>
            <person name="Abouelleil A."/>
            <person name="Alvarado L."/>
            <person name="Arachchi H.M."/>
            <person name="Berlin A."/>
            <person name="Brown A."/>
            <person name="Chapman S.B."/>
            <person name="Chen Z."/>
            <person name="Dunbar C."/>
            <person name="Freedman E."/>
            <person name="Gearin G."/>
            <person name="Gellesch M."/>
            <person name="Goldberg J."/>
            <person name="Griggs A."/>
            <person name="Gujja S."/>
            <person name="Heiman D."/>
            <person name="Howarth C."/>
            <person name="Larson L."/>
            <person name="Lui A."/>
            <person name="MacDonald P.J.P."/>
            <person name="Mehta T."/>
            <person name="Montmayeur A."/>
            <person name="Murphy C."/>
            <person name="Neiman D."/>
            <person name="Pearson M."/>
            <person name="Priest M."/>
            <person name="Roberts A."/>
            <person name="Saif S."/>
            <person name="Shea T."/>
            <person name="Shenoy N."/>
            <person name="Sisk P."/>
            <person name="Stolte C."/>
            <person name="Sykes S."/>
            <person name="Yandava C."/>
            <person name="Wortman J."/>
            <person name="Nusbaum C."/>
            <person name="Birren B."/>
        </authorList>
    </citation>
    <scope>NUCLEOTIDE SEQUENCE</scope>
    <source>
        <strain evidence="3">ATCC 64411</strain>
    </source>
</reference>
<feature type="region of interest" description="Disordered" evidence="2">
    <location>
        <begin position="650"/>
        <end position="687"/>
    </location>
</feature>
<dbReference type="GO" id="GO:0019262">
    <property type="term" value="P:N-acetylneuraminate catabolic process"/>
    <property type="evidence" value="ECO:0007669"/>
    <property type="project" value="TreeGrafter"/>
</dbReference>
<sequence length="687" mass="73259">MTVGGVRMGMLDLCKIFVEVGAVPDMDMRPLQRRKHAEEERLVDGGRASGAPGWGTTMPMTIGTETCLESVDQCRAPWPAHGRHGHACARGTPGSRNCSSSLAVAGRSGRGTQPTCTSVLDGNTPNLETGCVEYEAVIQRAGGIGPFLAGIGKDEHIAFNEPDLSLASRTRLCRIGTTQVHVGLRRWIRHRASCPSARPRSRQASMAAPSLSSPFRPVDPPRQCGSLLPASVPCAPALPDKQGGGGTMHTALSNTDCRYVIKRGNTSGKRQTPPVRFWAGPLEQQQSRAGNQCSIGLPDLPLRPDRLLWAGAIPHNAGFCAASQPPLAYTIRSDGWLRRVGRESKCALCLTPGFQIEWHRDRSRQATVSALCGVLQATHTLMADGVKKARRRGERASRDQAVIDSYRSILETCVCERQRHKGPAGAMQRGERKRLESAGELGTCSYRVYLDKAGAAGSFVCGKVAGAYNLPESDEEEANQPRVPPTLNRELGACSAGIINHLIPASHIGYPQPNHGSEGGIEGIRKVSRISWQINVQPTWPSRCDTALVGHHTAHGTLWQLAPAETRSPLPTLLTPAGLARLTGGIKRKNPTHRGGRFRAYCSGSTAGERWGWKSPSPPQSDSGEHTDLVHVTLDDKTVSRQPAFWAKEGETLGAGGGGGGGHAGSRRPEVAPLGGGTREGGTGTGG</sequence>
<reference evidence="4" key="5">
    <citation type="submission" date="2015-06" db="UniProtKB">
        <authorList>
            <consortium name="EnsemblFungi"/>
        </authorList>
    </citation>
    <scope>IDENTIFICATION</scope>
    <source>
        <strain evidence="4">ATCC 64411</strain>
    </source>
</reference>
<dbReference type="AlphaFoldDB" id="A0A0C4EAM7"/>
<reference evidence="3" key="1">
    <citation type="submission" date="2010-05" db="EMBL/GenBank/DDBJ databases">
        <title>The Genome Sequence of Magnaporthe poae strain ATCC 64411.</title>
        <authorList>
            <consortium name="The Broad Institute Genome Sequencing Platform"/>
            <consortium name="Broad Institute Genome Sequencing Center for Infectious Disease"/>
            <person name="Ma L.-J."/>
            <person name="Dead R."/>
            <person name="Young S."/>
            <person name="Zeng Q."/>
            <person name="Koehrsen M."/>
            <person name="Alvarado L."/>
            <person name="Berlin A."/>
            <person name="Chapman S.B."/>
            <person name="Chen Z."/>
            <person name="Freedman E."/>
            <person name="Gellesch M."/>
            <person name="Goldberg J."/>
            <person name="Griggs A."/>
            <person name="Gujja S."/>
            <person name="Heilman E.R."/>
            <person name="Heiman D."/>
            <person name="Hepburn T."/>
            <person name="Howarth C."/>
            <person name="Jen D."/>
            <person name="Larson L."/>
            <person name="Mehta T."/>
            <person name="Neiman D."/>
            <person name="Pearson M."/>
            <person name="Roberts A."/>
            <person name="Saif S."/>
            <person name="Shea T."/>
            <person name="Shenoy N."/>
            <person name="Sisk P."/>
            <person name="Stolte C."/>
            <person name="Sykes S."/>
            <person name="Walk T."/>
            <person name="White J."/>
            <person name="Yandava C."/>
            <person name="Haas B."/>
            <person name="Nusbaum C."/>
            <person name="Birren B."/>
        </authorList>
    </citation>
    <scope>NUCLEOTIDE SEQUENCE</scope>
    <source>
        <strain evidence="3">ATCC 64411</strain>
    </source>
</reference>
<dbReference type="GO" id="GO:0005737">
    <property type="term" value="C:cytoplasm"/>
    <property type="evidence" value="ECO:0007669"/>
    <property type="project" value="TreeGrafter"/>
</dbReference>
<dbReference type="OrthoDB" id="7663298at2759"/>
<dbReference type="eggNOG" id="KOG3148">
    <property type="taxonomic scope" value="Eukaryota"/>
</dbReference>
<protein>
    <submittedName>
        <fullName evidence="3 4">Uncharacterized protein</fullName>
    </submittedName>
</protein>
<dbReference type="STRING" id="644358.A0A0C4EAM7"/>
<dbReference type="VEuPathDB" id="FungiDB:MAPG_09702"/>
<reference evidence="4" key="4">
    <citation type="journal article" date="2015" name="G3 (Bethesda)">
        <title>Genome sequences of three phytopathogenic species of the Magnaporthaceae family of fungi.</title>
        <authorList>
            <person name="Okagaki L.H."/>
            <person name="Nunes C.C."/>
            <person name="Sailsbery J."/>
            <person name="Clay B."/>
            <person name="Brown D."/>
            <person name="John T."/>
            <person name="Oh Y."/>
            <person name="Young N."/>
            <person name="Fitzgerald M."/>
            <person name="Haas B.J."/>
            <person name="Zeng Q."/>
            <person name="Young S."/>
            <person name="Adiconis X."/>
            <person name="Fan L."/>
            <person name="Levin J.Z."/>
            <person name="Mitchell T.K."/>
            <person name="Okubara P.A."/>
            <person name="Farman M.L."/>
            <person name="Kohn L.M."/>
            <person name="Birren B."/>
            <person name="Ma L.-J."/>
            <person name="Dean R.A."/>
        </authorList>
    </citation>
    <scope>NUCLEOTIDE SEQUENCE</scope>
    <source>
        <strain evidence="4">ATCC 64411 / 73-15</strain>
    </source>
</reference>
<dbReference type="GO" id="GO:0006043">
    <property type="term" value="P:glucosamine catabolic process"/>
    <property type="evidence" value="ECO:0007669"/>
    <property type="project" value="TreeGrafter"/>
</dbReference>
<dbReference type="GO" id="GO:0042802">
    <property type="term" value="F:identical protein binding"/>
    <property type="evidence" value="ECO:0007669"/>
    <property type="project" value="TreeGrafter"/>
</dbReference>
<dbReference type="GO" id="GO:0004342">
    <property type="term" value="F:glucosamine-6-phosphate deaminase activity"/>
    <property type="evidence" value="ECO:0007669"/>
    <property type="project" value="UniProtKB-EC"/>
</dbReference>
<dbReference type="GO" id="GO:0006046">
    <property type="term" value="P:N-acetylglucosamine catabolic process"/>
    <property type="evidence" value="ECO:0007669"/>
    <property type="project" value="TreeGrafter"/>
</dbReference>
<dbReference type="PANTHER" id="PTHR11280:SF5">
    <property type="entry name" value="GLUCOSAMINE-6-PHOSPHATE ISOMERASE"/>
    <property type="match status" value="1"/>
</dbReference>
<feature type="region of interest" description="Disordered" evidence="2">
    <location>
        <begin position="606"/>
        <end position="626"/>
    </location>
</feature>
<dbReference type="InterPro" id="IPR004547">
    <property type="entry name" value="Glucosamine6P_isomerase"/>
</dbReference>
<dbReference type="EnsemblFungi" id="MAPG_09702T0">
    <property type="protein sequence ID" value="MAPG_09702T0"/>
    <property type="gene ID" value="MAPG_09702"/>
</dbReference>
<dbReference type="Gene3D" id="3.40.50.1360">
    <property type="match status" value="1"/>
</dbReference>
<accession>A0A0C4EAM7</accession>
<evidence type="ECO:0000313" key="5">
    <source>
        <dbReference type="Proteomes" id="UP000011715"/>
    </source>
</evidence>
<feature type="compositionally biased region" description="Gly residues" evidence="2">
    <location>
        <begin position="674"/>
        <end position="687"/>
    </location>
</feature>
<dbReference type="SUPFAM" id="SSF100950">
    <property type="entry name" value="NagB/RpiA/CoA transferase-like"/>
    <property type="match status" value="1"/>
</dbReference>
<keyword evidence="5" id="KW-1185">Reference proteome</keyword>
<dbReference type="EMBL" id="ADBL01002483">
    <property type="status" value="NOT_ANNOTATED_CDS"/>
    <property type="molecule type" value="Genomic_DNA"/>
</dbReference>
<organism evidence="4 5">
    <name type="scientific">Magnaporthiopsis poae (strain ATCC 64411 / 73-15)</name>
    <name type="common">Kentucky bluegrass fungus</name>
    <name type="synonym">Magnaporthe poae</name>
    <dbReference type="NCBI Taxonomy" id="644358"/>
    <lineage>
        <taxon>Eukaryota</taxon>
        <taxon>Fungi</taxon>
        <taxon>Dikarya</taxon>
        <taxon>Ascomycota</taxon>
        <taxon>Pezizomycotina</taxon>
        <taxon>Sordariomycetes</taxon>
        <taxon>Sordariomycetidae</taxon>
        <taxon>Magnaporthales</taxon>
        <taxon>Magnaporthaceae</taxon>
        <taxon>Magnaporthiopsis</taxon>
    </lineage>
</organism>
<proteinExistence type="predicted"/>
<dbReference type="EMBL" id="ADBL01002482">
    <property type="status" value="NOT_ANNOTATED_CDS"/>
    <property type="molecule type" value="Genomic_DNA"/>
</dbReference>
<reference evidence="5" key="2">
    <citation type="submission" date="2010-05" db="EMBL/GenBank/DDBJ databases">
        <title>The genome sequence of Magnaporthe poae strain ATCC 64411.</title>
        <authorList>
            <person name="Ma L.-J."/>
            <person name="Dead R."/>
            <person name="Young S."/>
            <person name="Zeng Q."/>
            <person name="Koehrsen M."/>
            <person name="Alvarado L."/>
            <person name="Berlin A."/>
            <person name="Chapman S.B."/>
            <person name="Chen Z."/>
            <person name="Freedman E."/>
            <person name="Gellesch M."/>
            <person name="Goldberg J."/>
            <person name="Griggs A."/>
            <person name="Gujja S."/>
            <person name="Heilman E.R."/>
            <person name="Heiman D."/>
            <person name="Hepburn T."/>
            <person name="Howarth C."/>
            <person name="Jen D."/>
            <person name="Larson L."/>
            <person name="Mehta T."/>
            <person name="Neiman D."/>
            <person name="Pearson M."/>
            <person name="Roberts A."/>
            <person name="Saif S."/>
            <person name="Shea T."/>
            <person name="Shenoy N."/>
            <person name="Sisk P."/>
            <person name="Stolte C."/>
            <person name="Sykes S."/>
            <person name="Walk T."/>
            <person name="White J."/>
            <person name="Yandava C."/>
            <person name="Haas B."/>
            <person name="Nusbaum C."/>
            <person name="Birren B."/>
        </authorList>
    </citation>
    <scope>NUCLEOTIDE SEQUENCE [LARGE SCALE GENOMIC DNA]</scope>
    <source>
        <strain evidence="5">ATCC 64411 / 73-15</strain>
    </source>
</reference>
<dbReference type="InterPro" id="IPR037171">
    <property type="entry name" value="NagB/RpiA_transferase-like"/>
</dbReference>
<gene>
    <name evidence="3" type="ORF">MAPG_09702</name>
</gene>
<dbReference type="PANTHER" id="PTHR11280">
    <property type="entry name" value="GLUCOSAMINE-6-PHOSPHATE ISOMERASE"/>
    <property type="match status" value="1"/>
</dbReference>